<proteinExistence type="predicted"/>
<dbReference type="AlphaFoldDB" id="A0A2P2M9Y5"/>
<evidence type="ECO:0000313" key="1">
    <source>
        <dbReference type="EMBL" id="MBX27037.1"/>
    </source>
</evidence>
<sequence>MGEEEEREIEVRALNGESTKIWMPAGKCVKDLKQLLALTWPPAIAAAGTAASSTPNFHLFFKASAESTVAFSLTPPFIRCSFLVCANNRL</sequence>
<reference evidence="1" key="1">
    <citation type="submission" date="2018-02" db="EMBL/GenBank/DDBJ databases">
        <title>Rhizophora mucronata_Transcriptome.</title>
        <authorList>
            <person name="Meera S.P."/>
            <person name="Sreeshan A."/>
            <person name="Augustine A."/>
        </authorList>
    </citation>
    <scope>NUCLEOTIDE SEQUENCE</scope>
    <source>
        <tissue evidence="1">Leaf</tissue>
    </source>
</reference>
<protein>
    <submittedName>
        <fullName evidence="1">Uncharacterized protein</fullName>
    </submittedName>
</protein>
<dbReference type="EMBL" id="GGEC01046553">
    <property type="protein sequence ID" value="MBX27037.1"/>
    <property type="molecule type" value="Transcribed_RNA"/>
</dbReference>
<name>A0A2P2M9Y5_RHIMU</name>
<organism evidence="1">
    <name type="scientific">Rhizophora mucronata</name>
    <name type="common">Asiatic mangrove</name>
    <dbReference type="NCBI Taxonomy" id="61149"/>
    <lineage>
        <taxon>Eukaryota</taxon>
        <taxon>Viridiplantae</taxon>
        <taxon>Streptophyta</taxon>
        <taxon>Embryophyta</taxon>
        <taxon>Tracheophyta</taxon>
        <taxon>Spermatophyta</taxon>
        <taxon>Magnoliopsida</taxon>
        <taxon>eudicotyledons</taxon>
        <taxon>Gunneridae</taxon>
        <taxon>Pentapetalae</taxon>
        <taxon>rosids</taxon>
        <taxon>fabids</taxon>
        <taxon>Malpighiales</taxon>
        <taxon>Rhizophoraceae</taxon>
        <taxon>Rhizophora</taxon>
    </lineage>
</organism>
<accession>A0A2P2M9Y5</accession>